<evidence type="ECO:0000313" key="2">
    <source>
        <dbReference type="EMBL" id="AMK10285.1"/>
    </source>
</evidence>
<feature type="domain" description="DUF5675" evidence="1">
    <location>
        <begin position="6"/>
        <end position="119"/>
    </location>
</feature>
<dbReference type="KEGG" id="dej:AWY79_03710"/>
<dbReference type="RefSeq" id="WP_066800447.1">
    <property type="nucleotide sequence ID" value="NZ_CP014206.1"/>
</dbReference>
<reference evidence="3 5" key="2">
    <citation type="submission" date="2019-03" db="EMBL/GenBank/DDBJ databases">
        <title>Genomic Encyclopedia of Type Strains, Phase IV (KMG-IV): sequencing the most valuable type-strain genomes for metagenomic binning, comparative biology and taxonomic classification.</title>
        <authorList>
            <person name="Goeker M."/>
        </authorList>
    </citation>
    <scope>NUCLEOTIDE SEQUENCE [LARGE SCALE GENOMIC DNA]</scope>
    <source>
        <strain evidence="3 5">DSM 101483</strain>
    </source>
</reference>
<sequence length="131" mass="14043">MEKVDIVRLEKGEEGTFGVLRVGGRVVCVTMEPPDRGNRPDVSCIPAGRYGCERVESPAFGSTFEITGVPGRSHILFHAGNVAGDTRGCVLLGSRFGRLGRDRAVLDSRAALGEFLALCGDAPSFEFEITE</sequence>
<name>A0A126QLJ5_9BACT</name>
<evidence type="ECO:0000313" key="5">
    <source>
        <dbReference type="Proteomes" id="UP000295506"/>
    </source>
</evidence>
<protein>
    <recommendedName>
        <fullName evidence="1">DUF5675 domain-containing protein</fullName>
    </recommendedName>
</protein>
<dbReference type="Proteomes" id="UP000295506">
    <property type="component" value="Unassembled WGS sequence"/>
</dbReference>
<evidence type="ECO:0000313" key="4">
    <source>
        <dbReference type="Proteomes" id="UP000055611"/>
    </source>
</evidence>
<accession>A0A126QLJ5</accession>
<proteinExistence type="predicted"/>
<keyword evidence="4" id="KW-1185">Reference proteome</keyword>
<gene>
    <name evidence="2" type="ORF">AWY79_03710</name>
    <name evidence="3" type="ORF">EDC59_11829</name>
</gene>
<dbReference type="EMBL" id="SOBK01000018">
    <property type="protein sequence ID" value="TDT82010.1"/>
    <property type="molecule type" value="Genomic_DNA"/>
</dbReference>
<evidence type="ECO:0000313" key="3">
    <source>
        <dbReference type="EMBL" id="TDT82010.1"/>
    </source>
</evidence>
<dbReference type="Proteomes" id="UP000055611">
    <property type="component" value="Chromosome"/>
</dbReference>
<organism evidence="3 5">
    <name type="scientific">Pseudodesulfovibrio indicus</name>
    <dbReference type="NCBI Taxonomy" id="1716143"/>
    <lineage>
        <taxon>Bacteria</taxon>
        <taxon>Pseudomonadati</taxon>
        <taxon>Thermodesulfobacteriota</taxon>
        <taxon>Desulfovibrionia</taxon>
        <taxon>Desulfovibrionales</taxon>
        <taxon>Desulfovibrionaceae</taxon>
    </lineage>
</organism>
<reference evidence="2 4" key="1">
    <citation type="journal article" date="2016" name="Front. Microbiol.">
        <title>Genome Sequence of the Piezophilic, Mesophilic Sulfate-Reducing Bacterium Desulfovibrio indicus J2T.</title>
        <authorList>
            <person name="Cao J."/>
            <person name="Maignien L."/>
            <person name="Shao Z."/>
            <person name="Alain K."/>
            <person name="Jebbar M."/>
        </authorList>
    </citation>
    <scope>NUCLEOTIDE SEQUENCE [LARGE SCALE GENOMIC DNA]</scope>
    <source>
        <strain evidence="2 4">J2</strain>
    </source>
</reference>
<dbReference type="InterPro" id="IPR043732">
    <property type="entry name" value="DUF5675"/>
</dbReference>
<dbReference type="Pfam" id="PF18925">
    <property type="entry name" value="DUF5675"/>
    <property type="match status" value="1"/>
</dbReference>
<evidence type="ECO:0000259" key="1">
    <source>
        <dbReference type="Pfam" id="PF18925"/>
    </source>
</evidence>
<dbReference type="OrthoDB" id="1036575at2"/>
<dbReference type="EMBL" id="CP014206">
    <property type="protein sequence ID" value="AMK10285.1"/>
    <property type="molecule type" value="Genomic_DNA"/>
</dbReference>
<dbReference type="AlphaFoldDB" id="A0A126QLJ5"/>